<dbReference type="InterPro" id="IPR036714">
    <property type="entry name" value="SDH_sf"/>
</dbReference>
<protein>
    <recommendedName>
        <fullName evidence="2">FAD assembly factor SdhE</fullName>
    </recommendedName>
</protein>
<dbReference type="OrthoDB" id="9807264at2"/>
<comment type="similarity">
    <text evidence="1">Belongs to the SdhE FAD assembly factor family.</text>
</comment>
<organism evidence="4 5">
    <name type="scientific">Aestuariispira insulae</name>
    <dbReference type="NCBI Taxonomy" id="1461337"/>
    <lineage>
        <taxon>Bacteria</taxon>
        <taxon>Pseudomonadati</taxon>
        <taxon>Pseudomonadota</taxon>
        <taxon>Alphaproteobacteria</taxon>
        <taxon>Rhodospirillales</taxon>
        <taxon>Kiloniellaceae</taxon>
        <taxon>Aestuariispira</taxon>
    </lineage>
</organism>
<evidence type="ECO:0000256" key="1">
    <source>
        <dbReference type="ARBA" id="ARBA00008571"/>
    </source>
</evidence>
<evidence type="ECO:0000256" key="2">
    <source>
        <dbReference type="ARBA" id="ARBA00019418"/>
    </source>
</evidence>
<gene>
    <name evidence="4" type="ORF">DFP90_104350</name>
</gene>
<keyword evidence="3" id="KW-0143">Chaperone</keyword>
<reference evidence="4 5" key="1">
    <citation type="submission" date="2018-07" db="EMBL/GenBank/DDBJ databases">
        <title>Genomic Encyclopedia of Type Strains, Phase III (KMG-III): the genomes of soil and plant-associated and newly described type strains.</title>
        <authorList>
            <person name="Whitman W."/>
        </authorList>
    </citation>
    <scope>NUCLEOTIDE SEQUENCE [LARGE SCALE GENOMIC DNA]</scope>
    <source>
        <strain evidence="4 5">CECT 8488</strain>
    </source>
</reference>
<dbReference type="SUPFAM" id="SSF109910">
    <property type="entry name" value="YgfY-like"/>
    <property type="match status" value="1"/>
</dbReference>
<sequence>MTEMTEREKRLKKLNFRADHRGIRELDILVGGFAKQYLEKLSDLELDQFEALMHVPDQQFYAILRRERDIPEQLDCPLLRQMIDYAIQQKTDLR</sequence>
<accession>A0A3D9HP31</accession>
<dbReference type="AlphaFoldDB" id="A0A3D9HP31"/>
<dbReference type="InterPro" id="IPR005631">
    <property type="entry name" value="SDH"/>
</dbReference>
<name>A0A3D9HP31_9PROT</name>
<evidence type="ECO:0000313" key="5">
    <source>
        <dbReference type="Proteomes" id="UP000256845"/>
    </source>
</evidence>
<proteinExistence type="inferred from homology"/>
<dbReference type="EMBL" id="QRDW01000004">
    <property type="protein sequence ID" value="RED51071.1"/>
    <property type="molecule type" value="Genomic_DNA"/>
</dbReference>
<dbReference type="Proteomes" id="UP000256845">
    <property type="component" value="Unassembled WGS sequence"/>
</dbReference>
<evidence type="ECO:0000313" key="4">
    <source>
        <dbReference type="EMBL" id="RED51071.1"/>
    </source>
</evidence>
<keyword evidence="5" id="KW-1185">Reference proteome</keyword>
<comment type="caution">
    <text evidence="4">The sequence shown here is derived from an EMBL/GenBank/DDBJ whole genome shotgun (WGS) entry which is preliminary data.</text>
</comment>
<evidence type="ECO:0000256" key="3">
    <source>
        <dbReference type="ARBA" id="ARBA00023186"/>
    </source>
</evidence>
<dbReference type="Gene3D" id="1.10.150.250">
    <property type="entry name" value="Flavinator of succinate dehydrogenase"/>
    <property type="match status" value="1"/>
</dbReference>
<dbReference type="Pfam" id="PF03937">
    <property type="entry name" value="Sdh5"/>
    <property type="match status" value="1"/>
</dbReference>